<keyword evidence="3" id="KW-1185">Reference proteome</keyword>
<reference evidence="2" key="2">
    <citation type="submission" date="2020-09" db="EMBL/GenBank/DDBJ databases">
        <authorList>
            <person name="Sun Q."/>
            <person name="Zhou Y."/>
        </authorList>
    </citation>
    <scope>NUCLEOTIDE SEQUENCE</scope>
    <source>
        <strain evidence="2">CGMCC 1.15493</strain>
    </source>
</reference>
<protein>
    <submittedName>
        <fullName evidence="2">Uncharacterized protein</fullName>
    </submittedName>
</protein>
<dbReference type="Proteomes" id="UP000613160">
    <property type="component" value="Unassembled WGS sequence"/>
</dbReference>
<sequence length="213" mass="24161">MTELSEDAALLADTVLFVRARFIEAADSFAHVQVSGTRPSVASGFWPAMISETVDGDYVSRYRPSPGALSRMEEVMHHWLPDHIGDAEQRILVLKWSASIAVPKLVGSFRSFCKKTGRNRTTAERRADVAFYSVASSLLKSVELLREPDWHRVVPMLPEWGSEIGMVAERVTERHNHWRTADAKPTDLPESRDFTWADDRNDRRRRGVERKAG</sequence>
<comment type="caution">
    <text evidence="2">The sequence shown here is derived from an EMBL/GenBank/DDBJ whole genome shotgun (WGS) entry which is preliminary data.</text>
</comment>
<evidence type="ECO:0000313" key="3">
    <source>
        <dbReference type="Proteomes" id="UP000613160"/>
    </source>
</evidence>
<feature type="compositionally biased region" description="Basic and acidic residues" evidence="1">
    <location>
        <begin position="181"/>
        <end position="202"/>
    </location>
</feature>
<proteinExistence type="predicted"/>
<accession>A0A916YG90</accession>
<dbReference type="RefSeq" id="WP_188855405.1">
    <property type="nucleotide sequence ID" value="NZ_BMJJ01000022.1"/>
</dbReference>
<dbReference type="AlphaFoldDB" id="A0A916YG90"/>
<evidence type="ECO:0000313" key="2">
    <source>
        <dbReference type="EMBL" id="GGD43308.1"/>
    </source>
</evidence>
<gene>
    <name evidence="2" type="ORF">GCM10011335_52450</name>
</gene>
<dbReference type="EMBL" id="BMJJ01000022">
    <property type="protein sequence ID" value="GGD43308.1"/>
    <property type="molecule type" value="Genomic_DNA"/>
</dbReference>
<feature type="compositionally biased region" description="Basic residues" evidence="1">
    <location>
        <begin position="203"/>
        <end position="213"/>
    </location>
</feature>
<feature type="region of interest" description="Disordered" evidence="1">
    <location>
        <begin position="181"/>
        <end position="213"/>
    </location>
</feature>
<evidence type="ECO:0000256" key="1">
    <source>
        <dbReference type="SAM" id="MobiDB-lite"/>
    </source>
</evidence>
<organism evidence="2 3">
    <name type="scientific">Aureimonas glaciei</name>
    <dbReference type="NCBI Taxonomy" id="1776957"/>
    <lineage>
        <taxon>Bacteria</taxon>
        <taxon>Pseudomonadati</taxon>
        <taxon>Pseudomonadota</taxon>
        <taxon>Alphaproteobacteria</taxon>
        <taxon>Hyphomicrobiales</taxon>
        <taxon>Aurantimonadaceae</taxon>
        <taxon>Aureimonas</taxon>
    </lineage>
</organism>
<name>A0A916YG90_9HYPH</name>
<reference evidence="2" key="1">
    <citation type="journal article" date="2014" name="Int. J. Syst. Evol. Microbiol.">
        <title>Complete genome sequence of Corynebacterium casei LMG S-19264T (=DSM 44701T), isolated from a smear-ripened cheese.</title>
        <authorList>
            <consortium name="US DOE Joint Genome Institute (JGI-PGF)"/>
            <person name="Walter F."/>
            <person name="Albersmeier A."/>
            <person name="Kalinowski J."/>
            <person name="Ruckert C."/>
        </authorList>
    </citation>
    <scope>NUCLEOTIDE SEQUENCE</scope>
    <source>
        <strain evidence="2">CGMCC 1.15493</strain>
    </source>
</reference>